<dbReference type="PANTHER" id="PTHR43798">
    <property type="entry name" value="MONOACYLGLYCEROL LIPASE"/>
    <property type="match status" value="1"/>
</dbReference>
<dbReference type="GeneID" id="77729895"/>
<dbReference type="PANTHER" id="PTHR43798:SF33">
    <property type="entry name" value="HYDROLASE, PUTATIVE (AFU_ORTHOLOGUE AFUA_2G14860)-RELATED"/>
    <property type="match status" value="1"/>
</dbReference>
<dbReference type="Proteomes" id="UP001164286">
    <property type="component" value="Unassembled WGS sequence"/>
</dbReference>
<dbReference type="InterPro" id="IPR050266">
    <property type="entry name" value="AB_hydrolase_sf"/>
</dbReference>
<name>A0AA38HHJ6_9TREE</name>
<dbReference type="EMBL" id="JAKWFO010000001">
    <property type="protein sequence ID" value="KAI9639324.1"/>
    <property type="molecule type" value="Genomic_DNA"/>
</dbReference>
<dbReference type="InterPro" id="IPR000073">
    <property type="entry name" value="AB_hydrolase_1"/>
</dbReference>
<dbReference type="GO" id="GO:0016787">
    <property type="term" value="F:hydrolase activity"/>
    <property type="evidence" value="ECO:0007669"/>
    <property type="project" value="UniProtKB-KW"/>
</dbReference>
<dbReference type="AlphaFoldDB" id="A0AA38HHJ6"/>
<organism evidence="2 3">
    <name type="scientific">Dioszegia hungarica</name>
    <dbReference type="NCBI Taxonomy" id="4972"/>
    <lineage>
        <taxon>Eukaryota</taxon>
        <taxon>Fungi</taxon>
        <taxon>Dikarya</taxon>
        <taxon>Basidiomycota</taxon>
        <taxon>Agaricomycotina</taxon>
        <taxon>Tremellomycetes</taxon>
        <taxon>Tremellales</taxon>
        <taxon>Bulleribasidiaceae</taxon>
        <taxon>Dioszegia</taxon>
    </lineage>
</organism>
<evidence type="ECO:0000313" key="3">
    <source>
        <dbReference type="Proteomes" id="UP001164286"/>
    </source>
</evidence>
<gene>
    <name evidence="2" type="ORF">MKK02DRAFT_39623</name>
</gene>
<dbReference type="Pfam" id="PF00561">
    <property type="entry name" value="Abhydrolase_1"/>
    <property type="match status" value="1"/>
</dbReference>
<evidence type="ECO:0000313" key="2">
    <source>
        <dbReference type="EMBL" id="KAI9639324.1"/>
    </source>
</evidence>
<dbReference type="RefSeq" id="XP_052949101.1">
    <property type="nucleotide sequence ID" value="XM_053090690.1"/>
</dbReference>
<reference evidence="2" key="1">
    <citation type="journal article" date="2022" name="G3 (Bethesda)">
        <title>High quality genome of the basidiomycete yeast Dioszegia hungarica PDD-24b-2 isolated from cloud water.</title>
        <authorList>
            <person name="Jarrige D."/>
            <person name="Haridas S."/>
            <person name="Bleykasten-Grosshans C."/>
            <person name="Joly M."/>
            <person name="Nadalig T."/>
            <person name="Sancelme M."/>
            <person name="Vuilleumier S."/>
            <person name="Grigoriev I.V."/>
            <person name="Amato P."/>
            <person name="Bringel F."/>
        </authorList>
    </citation>
    <scope>NUCLEOTIDE SEQUENCE</scope>
    <source>
        <strain evidence="2">PDD-24b-2</strain>
    </source>
</reference>
<accession>A0AA38HHJ6</accession>
<sequence>MGDVWSLSGETPQIWHTTLGSPANPPLLLLHSLVSCHLEFTPLLPDLRDTFFIILVDLPGHSRSPYPPLTTTNLTQTVDALASLVRSVTPKGKAHVAGISYGGFVGLELARRYPGVVMSLFVSGATPFAGLQAMLVRWPRVLWSAAAMLVYLPDVVVGGLYRSIGVTVSDELRAEMRANLSVELLRTGYGDVAEITMRDIAQVKGVRTAVVAGGKQDDVPATAKMGRVLREGSDGMACQAFVVRKAYHGWDLQFPKVFAQGITAWVEERAMPSEYEELL</sequence>
<comment type="caution">
    <text evidence="2">The sequence shown here is derived from an EMBL/GenBank/DDBJ whole genome shotgun (WGS) entry which is preliminary data.</text>
</comment>
<dbReference type="GO" id="GO:0016020">
    <property type="term" value="C:membrane"/>
    <property type="evidence" value="ECO:0007669"/>
    <property type="project" value="TreeGrafter"/>
</dbReference>
<keyword evidence="3" id="KW-1185">Reference proteome</keyword>
<dbReference type="SUPFAM" id="SSF53474">
    <property type="entry name" value="alpha/beta-Hydrolases"/>
    <property type="match status" value="1"/>
</dbReference>
<protein>
    <submittedName>
        <fullName evidence="2">Alpha/Beta hydrolase protein</fullName>
    </submittedName>
</protein>
<dbReference type="Gene3D" id="3.40.50.1820">
    <property type="entry name" value="alpha/beta hydrolase"/>
    <property type="match status" value="1"/>
</dbReference>
<dbReference type="InterPro" id="IPR029058">
    <property type="entry name" value="AB_hydrolase_fold"/>
</dbReference>
<proteinExistence type="predicted"/>
<evidence type="ECO:0000259" key="1">
    <source>
        <dbReference type="Pfam" id="PF00561"/>
    </source>
</evidence>
<feature type="domain" description="AB hydrolase-1" evidence="1">
    <location>
        <begin position="25"/>
        <end position="145"/>
    </location>
</feature>
<keyword evidence="2" id="KW-0378">Hydrolase</keyword>